<dbReference type="GO" id="GO:0006952">
    <property type="term" value="P:defense response"/>
    <property type="evidence" value="ECO:0007669"/>
    <property type="project" value="InterPro"/>
</dbReference>
<dbReference type="EMBL" id="AWUE01015078">
    <property type="protein sequence ID" value="OMO99716.1"/>
    <property type="molecule type" value="Genomic_DNA"/>
</dbReference>
<feature type="domain" description="Bet v I/Major latex protein" evidence="1">
    <location>
        <begin position="3"/>
        <end position="154"/>
    </location>
</feature>
<dbReference type="InterPro" id="IPR000916">
    <property type="entry name" value="Bet_v_I/MLP"/>
</dbReference>
<dbReference type="SUPFAM" id="SSF55961">
    <property type="entry name" value="Bet v1-like"/>
    <property type="match status" value="1"/>
</dbReference>
<dbReference type="PANTHER" id="PTHR31907">
    <property type="entry name" value="MLP-LIKE PROTEIN 423"/>
    <property type="match status" value="1"/>
</dbReference>
<sequence>MSSLFGKVETDVELNASAEQFFDMFCNRPHHVSNACSDKVQACALHEGDWGNHGSIVCWNYVHDGEPKVAKEVIEGIDRNNKSISYRVIDGDLMKDYKSFIFKIQVIPKSEGGGSIAHWTLEYEKLHHGIAHPETLLNLATQVSKDVDSHLIKGN</sequence>
<proteinExistence type="predicted"/>
<accession>A0A1R3JXZ8</accession>
<dbReference type="OrthoDB" id="1858121at2759"/>
<dbReference type="Pfam" id="PF00407">
    <property type="entry name" value="Bet_v_1"/>
    <property type="match status" value="1"/>
</dbReference>
<dbReference type="InterPro" id="IPR023393">
    <property type="entry name" value="START-like_dom_sf"/>
</dbReference>
<keyword evidence="3" id="KW-1185">Reference proteome</keyword>
<dbReference type="AlphaFoldDB" id="A0A1R3JXZ8"/>
<dbReference type="CDD" id="cd07816">
    <property type="entry name" value="Bet_v1-like"/>
    <property type="match status" value="1"/>
</dbReference>
<gene>
    <name evidence="2" type="ORF">COLO4_13130</name>
</gene>
<comment type="caution">
    <text evidence="2">The sequence shown here is derived from an EMBL/GenBank/DDBJ whole genome shotgun (WGS) entry which is preliminary data.</text>
</comment>
<evidence type="ECO:0000313" key="3">
    <source>
        <dbReference type="Proteomes" id="UP000187203"/>
    </source>
</evidence>
<reference evidence="3" key="1">
    <citation type="submission" date="2013-09" db="EMBL/GenBank/DDBJ databases">
        <title>Corchorus olitorius genome sequencing.</title>
        <authorList>
            <person name="Alam M."/>
            <person name="Haque M.S."/>
            <person name="Islam M.S."/>
            <person name="Emdad E.M."/>
            <person name="Islam M.M."/>
            <person name="Ahmed B."/>
            <person name="Halim A."/>
            <person name="Hossen Q.M.M."/>
            <person name="Hossain M.Z."/>
            <person name="Ahmed R."/>
            <person name="Khan M.M."/>
            <person name="Islam R."/>
            <person name="Rashid M.M."/>
            <person name="Khan S.A."/>
            <person name="Rahman M.S."/>
            <person name="Alam M."/>
            <person name="Yahiya A.S."/>
            <person name="Khan M.S."/>
            <person name="Azam M.S."/>
            <person name="Haque T."/>
            <person name="Lashkar M.Z.H."/>
            <person name="Akhand A.I."/>
            <person name="Morshed G."/>
            <person name="Roy S."/>
            <person name="Uddin K.S."/>
            <person name="Rabeya T."/>
            <person name="Hossain A.S."/>
            <person name="Chowdhury A."/>
            <person name="Snigdha A.R."/>
            <person name="Mortoza M.S."/>
            <person name="Matin S.A."/>
            <person name="Hoque S.M.E."/>
            <person name="Islam M.K."/>
            <person name="Roy D.K."/>
            <person name="Haider R."/>
            <person name="Moosa M.M."/>
            <person name="Elias S.M."/>
            <person name="Hasan A.M."/>
            <person name="Jahan S."/>
            <person name="Shafiuddin M."/>
            <person name="Mahmood N."/>
            <person name="Shommy N.S."/>
        </authorList>
    </citation>
    <scope>NUCLEOTIDE SEQUENCE [LARGE SCALE GENOMIC DNA]</scope>
    <source>
        <strain evidence="3">cv. O-4</strain>
    </source>
</reference>
<dbReference type="STRING" id="93759.A0A1R3JXZ8"/>
<protein>
    <recommendedName>
        <fullName evidence="1">Bet v I/Major latex protein domain-containing protein</fullName>
    </recommendedName>
</protein>
<dbReference type="InterPro" id="IPR051761">
    <property type="entry name" value="MLP-like_ligand-binding"/>
</dbReference>
<evidence type="ECO:0000259" key="1">
    <source>
        <dbReference type="SMART" id="SM01037"/>
    </source>
</evidence>
<dbReference type="Proteomes" id="UP000187203">
    <property type="component" value="Unassembled WGS sequence"/>
</dbReference>
<dbReference type="SMART" id="SM01037">
    <property type="entry name" value="Bet_v_1"/>
    <property type="match status" value="1"/>
</dbReference>
<name>A0A1R3JXZ8_9ROSI</name>
<evidence type="ECO:0000313" key="2">
    <source>
        <dbReference type="EMBL" id="OMO99716.1"/>
    </source>
</evidence>
<dbReference type="Gene3D" id="3.30.530.20">
    <property type="match status" value="1"/>
</dbReference>
<organism evidence="2 3">
    <name type="scientific">Corchorus olitorius</name>
    <dbReference type="NCBI Taxonomy" id="93759"/>
    <lineage>
        <taxon>Eukaryota</taxon>
        <taxon>Viridiplantae</taxon>
        <taxon>Streptophyta</taxon>
        <taxon>Embryophyta</taxon>
        <taxon>Tracheophyta</taxon>
        <taxon>Spermatophyta</taxon>
        <taxon>Magnoliopsida</taxon>
        <taxon>eudicotyledons</taxon>
        <taxon>Gunneridae</taxon>
        <taxon>Pentapetalae</taxon>
        <taxon>rosids</taxon>
        <taxon>malvids</taxon>
        <taxon>Malvales</taxon>
        <taxon>Malvaceae</taxon>
        <taxon>Grewioideae</taxon>
        <taxon>Apeibeae</taxon>
        <taxon>Corchorus</taxon>
    </lineage>
</organism>